<dbReference type="PANTHER" id="PTHR13861">
    <property type="entry name" value="VACUOLAR ATP SYNTHASE SUBUNIT F"/>
    <property type="match status" value="1"/>
</dbReference>
<dbReference type="InterPro" id="IPR005772">
    <property type="entry name" value="ATPase_V1-cplx_fsu_euk"/>
</dbReference>
<name>A0A835Y779_9CHLO</name>
<keyword evidence="7" id="KW-1185">Reference proteome</keyword>
<keyword evidence="3 5" id="KW-0375">Hydrogen ion transport</keyword>
<dbReference type="OrthoDB" id="10261947at2759"/>
<dbReference type="InterPro" id="IPR036906">
    <property type="entry name" value="ATPase_V1_fsu_sf"/>
</dbReference>
<comment type="caution">
    <text evidence="6">The sequence shown here is derived from an EMBL/GenBank/DDBJ whole genome shotgun (WGS) entry which is preliminary data.</text>
</comment>
<dbReference type="AlphaFoldDB" id="A0A835Y779"/>
<accession>A0A835Y779</accession>
<dbReference type="Gene3D" id="3.40.50.10580">
    <property type="entry name" value="ATPase, V1 complex, subunit F"/>
    <property type="match status" value="1"/>
</dbReference>
<evidence type="ECO:0000313" key="6">
    <source>
        <dbReference type="EMBL" id="KAG2495441.1"/>
    </source>
</evidence>
<evidence type="ECO:0000256" key="4">
    <source>
        <dbReference type="ARBA" id="ARBA00023065"/>
    </source>
</evidence>
<dbReference type="Proteomes" id="UP000612055">
    <property type="component" value="Unassembled WGS sequence"/>
</dbReference>
<comment type="subunit">
    <text evidence="5">V-ATPase is a heteromultimeric enzyme made up of two complexes: the ATP-hydrolytic V1 complex and the proton translocation V0 complex.</text>
</comment>
<evidence type="ECO:0000313" key="7">
    <source>
        <dbReference type="Proteomes" id="UP000612055"/>
    </source>
</evidence>
<comment type="function">
    <text evidence="5">Subunit of the V1 complex of vacuolar(H+)-ATPase (V-ATPase), a multisubunit enzyme composed of a peripheral complex (V1) that hydrolyzes ATP and a membrane integral complex (V0) that translocates protons. V-ATPase is responsible for acidifying and maintaining the pH of intracellular compartments.</text>
</comment>
<reference evidence="6" key="1">
    <citation type="journal article" date="2020" name="bioRxiv">
        <title>Comparative genomics of Chlamydomonas.</title>
        <authorList>
            <person name="Craig R.J."/>
            <person name="Hasan A.R."/>
            <person name="Ness R.W."/>
            <person name="Keightley P.D."/>
        </authorList>
    </citation>
    <scope>NUCLEOTIDE SEQUENCE</scope>
    <source>
        <strain evidence="6">CCAP 11/70</strain>
    </source>
</reference>
<evidence type="ECO:0000256" key="1">
    <source>
        <dbReference type="ARBA" id="ARBA00010148"/>
    </source>
</evidence>
<evidence type="ECO:0000256" key="3">
    <source>
        <dbReference type="ARBA" id="ARBA00022781"/>
    </source>
</evidence>
<evidence type="ECO:0000256" key="2">
    <source>
        <dbReference type="ARBA" id="ARBA00022448"/>
    </source>
</evidence>
<dbReference type="PANTHER" id="PTHR13861:SF2">
    <property type="entry name" value="V-TYPE PROTON ATPASE SUBUNIT F"/>
    <property type="match status" value="1"/>
</dbReference>
<dbReference type="InterPro" id="IPR008218">
    <property type="entry name" value="ATPase_V1-cplx_f_g_su"/>
</dbReference>
<evidence type="ECO:0000256" key="5">
    <source>
        <dbReference type="PIRNR" id="PIRNR015945"/>
    </source>
</evidence>
<organism evidence="6 7">
    <name type="scientific">Edaphochlamys debaryana</name>
    <dbReference type="NCBI Taxonomy" id="47281"/>
    <lineage>
        <taxon>Eukaryota</taxon>
        <taxon>Viridiplantae</taxon>
        <taxon>Chlorophyta</taxon>
        <taxon>core chlorophytes</taxon>
        <taxon>Chlorophyceae</taxon>
        <taxon>CS clade</taxon>
        <taxon>Chlamydomonadales</taxon>
        <taxon>Chlamydomonadales incertae sedis</taxon>
        <taxon>Edaphochlamys</taxon>
    </lineage>
</organism>
<protein>
    <recommendedName>
        <fullName evidence="5">V-type proton ATPase subunit F</fullName>
    </recommendedName>
</protein>
<dbReference type="EMBL" id="JAEHOE010000024">
    <property type="protein sequence ID" value="KAG2495441.1"/>
    <property type="molecule type" value="Genomic_DNA"/>
</dbReference>
<sequence length="123" mass="13351">MAGAVAGIPPDGMLLAVLADEDTITGFLLAGVGNVDLRKKRNYLVVDSKTPVRQIESSFKEFCARDDIAVILISQQVAGQIRNVIQQHNKPIPAVLEIPSKDCPYDPAQDTLLTRVKHIAGFN</sequence>
<comment type="similarity">
    <text evidence="1 5">Belongs to the V-ATPase F subunit family.</text>
</comment>
<dbReference type="Pfam" id="PF01990">
    <property type="entry name" value="ATP-synt_F"/>
    <property type="match status" value="1"/>
</dbReference>
<proteinExistence type="inferred from homology"/>
<keyword evidence="2 5" id="KW-0813">Transport</keyword>
<dbReference type="SUPFAM" id="SSF159468">
    <property type="entry name" value="AtpF-like"/>
    <property type="match status" value="1"/>
</dbReference>
<keyword evidence="4 5" id="KW-0406">Ion transport</keyword>
<dbReference type="PIRSF" id="PIRSF015945">
    <property type="entry name" value="ATPase_V1_F_euk"/>
    <property type="match status" value="1"/>
</dbReference>
<gene>
    <name evidence="6" type="ORF">HYH03_006387</name>
</gene>
<dbReference type="NCBIfam" id="TIGR01101">
    <property type="entry name" value="V_ATP_synt_F"/>
    <property type="match status" value="1"/>
</dbReference>
<dbReference type="GO" id="GO:0046961">
    <property type="term" value="F:proton-transporting ATPase activity, rotational mechanism"/>
    <property type="evidence" value="ECO:0007669"/>
    <property type="project" value="InterPro"/>
</dbReference>
<dbReference type="GO" id="GO:0033180">
    <property type="term" value="C:proton-transporting V-type ATPase, V1 domain"/>
    <property type="evidence" value="ECO:0007669"/>
    <property type="project" value="InterPro"/>
</dbReference>